<dbReference type="Proteomes" id="UP000621492">
    <property type="component" value="Unassembled WGS sequence"/>
</dbReference>
<evidence type="ECO:0000313" key="2">
    <source>
        <dbReference type="EMBL" id="GGB52218.1"/>
    </source>
</evidence>
<name>A0A9W5X6I1_9BACI</name>
<keyword evidence="3" id="KW-1185">Reference proteome</keyword>
<dbReference type="EMBL" id="BMJD01000030">
    <property type="protein sequence ID" value="GGB52218.1"/>
    <property type="molecule type" value="Genomic_DNA"/>
</dbReference>
<keyword evidence="1" id="KW-0732">Signal</keyword>
<feature type="signal peptide" evidence="1">
    <location>
        <begin position="1"/>
        <end position="22"/>
    </location>
</feature>
<reference evidence="2" key="1">
    <citation type="journal article" date="2014" name="Int. J. Syst. Evol. Microbiol.">
        <title>Complete genome sequence of Corynebacterium casei LMG S-19264T (=DSM 44701T), isolated from a smear-ripened cheese.</title>
        <authorList>
            <consortium name="US DOE Joint Genome Institute (JGI-PGF)"/>
            <person name="Walter F."/>
            <person name="Albersmeier A."/>
            <person name="Kalinowski J."/>
            <person name="Ruckert C."/>
        </authorList>
    </citation>
    <scope>NUCLEOTIDE SEQUENCE</scope>
    <source>
        <strain evidence="2">CGMCC 1.15454</strain>
    </source>
</reference>
<organism evidence="2 3">
    <name type="scientific">Lentibacillus populi</name>
    <dbReference type="NCBI Taxonomy" id="1827502"/>
    <lineage>
        <taxon>Bacteria</taxon>
        <taxon>Bacillati</taxon>
        <taxon>Bacillota</taxon>
        <taxon>Bacilli</taxon>
        <taxon>Bacillales</taxon>
        <taxon>Bacillaceae</taxon>
        <taxon>Lentibacillus</taxon>
    </lineage>
</organism>
<gene>
    <name evidence="2" type="ORF">GCM10011409_32230</name>
</gene>
<evidence type="ECO:0000313" key="3">
    <source>
        <dbReference type="Proteomes" id="UP000621492"/>
    </source>
</evidence>
<sequence>MKKARALVLAAAMLLGITFATGMVNSGSAYSVDPGYGDIFSDPGYGDIFKDPGYGDIFSDPGYGDIFNDPGYGDIF</sequence>
<reference evidence="2" key="2">
    <citation type="submission" date="2020-09" db="EMBL/GenBank/DDBJ databases">
        <authorList>
            <person name="Sun Q."/>
            <person name="Zhou Y."/>
        </authorList>
    </citation>
    <scope>NUCLEOTIDE SEQUENCE</scope>
    <source>
        <strain evidence="2">CGMCC 1.15454</strain>
    </source>
</reference>
<dbReference type="RefSeq" id="WP_088052231.1">
    <property type="nucleotide sequence ID" value="NZ_BMJD01000030.1"/>
</dbReference>
<evidence type="ECO:0000256" key="1">
    <source>
        <dbReference type="SAM" id="SignalP"/>
    </source>
</evidence>
<proteinExistence type="predicted"/>
<comment type="caution">
    <text evidence="2">The sequence shown here is derived from an EMBL/GenBank/DDBJ whole genome shotgun (WGS) entry which is preliminary data.</text>
</comment>
<accession>A0A9W5X6I1</accession>
<feature type="chain" id="PRO_5040934809" evidence="1">
    <location>
        <begin position="23"/>
        <end position="76"/>
    </location>
</feature>
<protein>
    <submittedName>
        <fullName evidence="2">Uncharacterized protein</fullName>
    </submittedName>
</protein>
<dbReference type="AlphaFoldDB" id="A0A9W5X6I1"/>